<feature type="chain" id="PRO_5046069178" description="Malate dehydrogenase" evidence="1">
    <location>
        <begin position="18"/>
        <end position="249"/>
    </location>
</feature>
<evidence type="ECO:0000313" key="3">
    <source>
        <dbReference type="Proteomes" id="UP001610335"/>
    </source>
</evidence>
<dbReference type="Pfam" id="PF11937">
    <property type="entry name" value="DUF3455"/>
    <property type="match status" value="1"/>
</dbReference>
<feature type="signal peptide" evidence="1">
    <location>
        <begin position="1"/>
        <end position="17"/>
    </location>
</feature>
<dbReference type="PANTHER" id="PTHR35567:SF1">
    <property type="entry name" value="CONSERVED FUNGAL PROTEIN (AFU_ORTHOLOGUE AFUA_1G14230)"/>
    <property type="match status" value="1"/>
</dbReference>
<dbReference type="EMBL" id="JBFXLS010000053">
    <property type="protein sequence ID" value="KAL2823389.1"/>
    <property type="molecule type" value="Genomic_DNA"/>
</dbReference>
<keyword evidence="3" id="KW-1185">Reference proteome</keyword>
<accession>A0ABR4I6L0</accession>
<name>A0ABR4I6L0_9EURO</name>
<protein>
    <recommendedName>
        <fullName evidence="4">Malate dehydrogenase</fullName>
    </recommendedName>
</protein>
<reference evidence="2 3" key="1">
    <citation type="submission" date="2024-07" db="EMBL/GenBank/DDBJ databases">
        <title>Section-level genome sequencing and comparative genomics of Aspergillus sections Usti and Cavernicolus.</title>
        <authorList>
            <consortium name="Lawrence Berkeley National Laboratory"/>
            <person name="Nybo J.L."/>
            <person name="Vesth T.C."/>
            <person name="Theobald S."/>
            <person name="Frisvad J.C."/>
            <person name="Larsen T.O."/>
            <person name="Kjaerboelling I."/>
            <person name="Rothschild-Mancinelli K."/>
            <person name="Lyhne E.K."/>
            <person name="Kogle M.E."/>
            <person name="Barry K."/>
            <person name="Clum A."/>
            <person name="Na H."/>
            <person name="Ledsgaard L."/>
            <person name="Lin J."/>
            <person name="Lipzen A."/>
            <person name="Kuo A."/>
            <person name="Riley R."/>
            <person name="Mondo S."/>
            <person name="LaButti K."/>
            <person name="Haridas S."/>
            <person name="Pangalinan J."/>
            <person name="Salamov A.A."/>
            <person name="Simmons B.A."/>
            <person name="Magnuson J.K."/>
            <person name="Chen J."/>
            <person name="Drula E."/>
            <person name="Henrissat B."/>
            <person name="Wiebenga A."/>
            <person name="Lubbers R.J."/>
            <person name="Gomes A.C."/>
            <person name="Makela M.R."/>
            <person name="Stajich J."/>
            <person name="Grigoriev I.V."/>
            <person name="Mortensen U.H."/>
            <person name="De vries R.P."/>
            <person name="Baker S.E."/>
            <person name="Andersen M.R."/>
        </authorList>
    </citation>
    <scope>NUCLEOTIDE SEQUENCE [LARGE SCALE GENOMIC DNA]</scope>
    <source>
        <strain evidence="2 3">CBS 600.67</strain>
    </source>
</reference>
<dbReference type="Proteomes" id="UP001610335">
    <property type="component" value="Unassembled WGS sequence"/>
</dbReference>
<dbReference type="PANTHER" id="PTHR35567">
    <property type="entry name" value="MALATE DEHYDROGENASE (AFU_ORTHOLOGUE AFUA_2G13800)"/>
    <property type="match status" value="1"/>
</dbReference>
<evidence type="ECO:0008006" key="4">
    <source>
        <dbReference type="Google" id="ProtNLM"/>
    </source>
</evidence>
<dbReference type="InterPro" id="IPR021851">
    <property type="entry name" value="DUF3455"/>
</dbReference>
<proteinExistence type="predicted"/>
<evidence type="ECO:0000313" key="2">
    <source>
        <dbReference type="EMBL" id="KAL2823389.1"/>
    </source>
</evidence>
<dbReference type="Pfam" id="PF11693">
    <property type="entry name" value="DUF2990"/>
    <property type="match status" value="1"/>
</dbReference>
<evidence type="ECO:0000256" key="1">
    <source>
        <dbReference type="SAM" id="SignalP"/>
    </source>
</evidence>
<gene>
    <name evidence="2" type="ORF">BDW59DRAFT_148814</name>
</gene>
<sequence>MYSTLFITSCLAVCSAAAPIFDNVYDFSDDMAEFLGRASKHIRSTGDLPDSSLSCDPSSISLPSFASGLPAPSGQKPLYVALGRGTQNYTCATSTSESEPVAIGAVARLYNATCFAANFPDMIELLPAIAYRVSLPTREYDTLPPANLGLIGHHFFEGKTPVFNLDTTPTRQLGIAKVKKDADLDAPSSAIQGSNGAVGWLYLSATNGTIGTFKSVYRVDTAGGSPPKTCDGMPESFNVQYAANYYIYG</sequence>
<organism evidence="2 3">
    <name type="scientific">Aspergillus cavernicola</name>
    <dbReference type="NCBI Taxonomy" id="176166"/>
    <lineage>
        <taxon>Eukaryota</taxon>
        <taxon>Fungi</taxon>
        <taxon>Dikarya</taxon>
        <taxon>Ascomycota</taxon>
        <taxon>Pezizomycotina</taxon>
        <taxon>Eurotiomycetes</taxon>
        <taxon>Eurotiomycetidae</taxon>
        <taxon>Eurotiales</taxon>
        <taxon>Aspergillaceae</taxon>
        <taxon>Aspergillus</taxon>
        <taxon>Aspergillus subgen. Nidulantes</taxon>
    </lineage>
</organism>
<dbReference type="InterPro" id="IPR021706">
    <property type="entry name" value="DUF2990"/>
</dbReference>
<comment type="caution">
    <text evidence="2">The sequence shown here is derived from an EMBL/GenBank/DDBJ whole genome shotgun (WGS) entry which is preliminary data.</text>
</comment>
<keyword evidence="1" id="KW-0732">Signal</keyword>